<evidence type="ECO:0000259" key="2">
    <source>
        <dbReference type="Pfam" id="PF04230"/>
    </source>
</evidence>
<feature type="domain" description="Polysaccharide pyruvyl transferase" evidence="2">
    <location>
        <begin position="12"/>
        <end position="205"/>
    </location>
</feature>
<sequence length="377" mass="40838">MHYLIGGAGVPNYGDELIIRSWVDWYQSALGHASSGELIVAGASQPVLKSLLEDDFPRLKLSDSVARARYKLGKISFVEAVKIGLNFFDKRPSGEPFVALASELEDVSSFHLHGGGYLNDKWPSHGFTLGLGAALAKRAGTTSIATGIGLGPFAALRPAEEGVLADAFRAYALLEVRDDWSYEWVKRIAADAEVHLGLDDCFVQPVSEVPIAGAALHISLIGDAASAPVLERLPGTFVGEFDKVYFWLCTPQDAASFSILADRFRNVEPVWVRGLVEGIPVGETNFMLTQRFHPHIIGARLGMQGIVKVRSAYYDIKHSSVFALGSKLVREGNVGRLGSLESRGLEGSGPSSESRALDTSRVTGKRERFGKFLFSSL</sequence>
<dbReference type="AlphaFoldDB" id="A0A542YLH8"/>
<keyword evidence="4" id="KW-1185">Reference proteome</keyword>
<dbReference type="GO" id="GO:0016740">
    <property type="term" value="F:transferase activity"/>
    <property type="evidence" value="ECO:0007669"/>
    <property type="project" value="UniProtKB-KW"/>
</dbReference>
<dbReference type="InterPro" id="IPR007345">
    <property type="entry name" value="Polysacch_pyruvyl_Trfase"/>
</dbReference>
<dbReference type="RefSeq" id="WP_141783272.1">
    <property type="nucleotide sequence ID" value="NZ_BAAAIK010000017.1"/>
</dbReference>
<evidence type="ECO:0000313" key="4">
    <source>
        <dbReference type="Proteomes" id="UP000319516"/>
    </source>
</evidence>
<protein>
    <submittedName>
        <fullName evidence="3">Polysaccharide pyruvyl transferase WcaK-like protein</fullName>
    </submittedName>
</protein>
<dbReference type="Proteomes" id="UP000319516">
    <property type="component" value="Unassembled WGS sequence"/>
</dbReference>
<dbReference type="Pfam" id="PF04230">
    <property type="entry name" value="PS_pyruv_trans"/>
    <property type="match status" value="1"/>
</dbReference>
<gene>
    <name evidence="3" type="ORF">FB467_0014</name>
</gene>
<dbReference type="EMBL" id="VFOP01000001">
    <property type="protein sequence ID" value="TQL48952.1"/>
    <property type="molecule type" value="Genomic_DNA"/>
</dbReference>
<dbReference type="OrthoDB" id="8444043at2"/>
<accession>A0A542YLH8</accession>
<evidence type="ECO:0000256" key="1">
    <source>
        <dbReference type="SAM" id="MobiDB-lite"/>
    </source>
</evidence>
<name>A0A542YLH8_9MICO</name>
<feature type="region of interest" description="Disordered" evidence="1">
    <location>
        <begin position="341"/>
        <end position="360"/>
    </location>
</feature>
<proteinExistence type="predicted"/>
<keyword evidence="3" id="KW-0808">Transferase</keyword>
<reference evidence="3 4" key="1">
    <citation type="submission" date="2019-06" db="EMBL/GenBank/DDBJ databases">
        <title>Sequencing the genomes of 1000 actinobacteria strains.</title>
        <authorList>
            <person name="Klenk H.-P."/>
        </authorList>
    </citation>
    <scope>NUCLEOTIDE SEQUENCE [LARGE SCALE GENOMIC DNA]</scope>
    <source>
        <strain evidence="3 4">DSM 12335</strain>
    </source>
</reference>
<evidence type="ECO:0000313" key="3">
    <source>
        <dbReference type="EMBL" id="TQL48952.1"/>
    </source>
</evidence>
<organism evidence="3 4">
    <name type="scientific">Ornithinicoccus hortensis</name>
    <dbReference type="NCBI Taxonomy" id="82346"/>
    <lineage>
        <taxon>Bacteria</taxon>
        <taxon>Bacillati</taxon>
        <taxon>Actinomycetota</taxon>
        <taxon>Actinomycetes</taxon>
        <taxon>Micrococcales</taxon>
        <taxon>Intrasporangiaceae</taxon>
        <taxon>Ornithinicoccus</taxon>
    </lineage>
</organism>
<comment type="caution">
    <text evidence="3">The sequence shown here is derived from an EMBL/GenBank/DDBJ whole genome shotgun (WGS) entry which is preliminary data.</text>
</comment>